<dbReference type="InterPro" id="IPR013149">
    <property type="entry name" value="ADH-like_C"/>
</dbReference>
<sequence>MDRRSNARTGTGSDRCRSLTGRQYLPIVSLLSAETSSLMKTQAAVLTRPGEPIRMIDLDLEPPRAGEVLVAIGASGVCHSDLSVFTGRLPNPLPVVLGHEGAGTVVEVGEDVTELAAGDRVVLSWLTQCGRCFYCQHEQPSLCDSGTAAMARGTMPDGTTRYRWNGEPVYHMAGLGTFSRHCVVPARAAVKLPPEMDLAPASLIGCGVLTGFGAAVNTARVAVGESIAVIGCGGVGLNAIQGARISGASQIIAIDPSEERLAFAREFGATLTLQPGAELIRQIRKATEGRGVDAAIEVVGHQDTVRDAIRMTRRGGRAVLVGAGPDDVVVNVPSFTGIVMTEKTIRGSLYGSAHVHREVQRLIGLYEQKLLKLDELVTHTFEFPAVNDALDYCASGRGARAVLRF</sequence>
<dbReference type="CDD" id="cd08279">
    <property type="entry name" value="Zn_ADH_class_III"/>
    <property type="match status" value="1"/>
</dbReference>
<dbReference type="InterPro" id="IPR020843">
    <property type="entry name" value="ER"/>
</dbReference>
<dbReference type="SMART" id="SM00829">
    <property type="entry name" value="PKS_ER"/>
    <property type="match status" value="1"/>
</dbReference>
<evidence type="ECO:0000256" key="2">
    <source>
        <dbReference type="ARBA" id="ARBA00022723"/>
    </source>
</evidence>
<dbReference type="PANTHER" id="PTHR43880:SF12">
    <property type="entry name" value="ALCOHOL DEHYDROGENASE CLASS-3"/>
    <property type="match status" value="1"/>
</dbReference>
<keyword evidence="5" id="KW-0520">NAD</keyword>
<dbReference type="AlphaFoldDB" id="A0A1I7DBA4"/>
<evidence type="ECO:0000256" key="3">
    <source>
        <dbReference type="ARBA" id="ARBA00022833"/>
    </source>
</evidence>
<evidence type="ECO:0000256" key="5">
    <source>
        <dbReference type="ARBA" id="ARBA00023027"/>
    </source>
</evidence>
<dbReference type="InterPro" id="IPR036291">
    <property type="entry name" value="NAD(P)-bd_dom_sf"/>
</dbReference>
<protein>
    <submittedName>
        <fullName evidence="8">Alcohol dehydrogenase/S-(Hydroxymethyl)glutathione dehydrogenase / alcohol dehydrogenase</fullName>
    </submittedName>
</protein>
<dbReference type="EMBL" id="FPBH01000009">
    <property type="protein sequence ID" value="SFU08894.1"/>
    <property type="molecule type" value="Genomic_DNA"/>
</dbReference>
<dbReference type="PROSITE" id="PS00059">
    <property type="entry name" value="ADH_ZINC"/>
    <property type="match status" value="1"/>
</dbReference>
<dbReference type="InterPro" id="IPR013154">
    <property type="entry name" value="ADH-like_N"/>
</dbReference>
<dbReference type="GO" id="GO:0005829">
    <property type="term" value="C:cytosol"/>
    <property type="evidence" value="ECO:0007669"/>
    <property type="project" value="TreeGrafter"/>
</dbReference>
<gene>
    <name evidence="8" type="ORF">SAMN05192563_1009113</name>
</gene>
<comment type="cofactor">
    <cofactor evidence="1 6">
        <name>Zn(2+)</name>
        <dbReference type="ChEBI" id="CHEBI:29105"/>
    </cofactor>
</comment>
<dbReference type="GO" id="GO:0046294">
    <property type="term" value="P:formaldehyde catabolic process"/>
    <property type="evidence" value="ECO:0007669"/>
    <property type="project" value="TreeGrafter"/>
</dbReference>
<dbReference type="SUPFAM" id="SSF51735">
    <property type="entry name" value="NAD(P)-binding Rossmann-fold domains"/>
    <property type="match status" value="1"/>
</dbReference>
<dbReference type="Gene3D" id="3.40.50.720">
    <property type="entry name" value="NAD(P)-binding Rossmann-like Domain"/>
    <property type="match status" value="1"/>
</dbReference>
<dbReference type="Pfam" id="PF08240">
    <property type="entry name" value="ADH_N"/>
    <property type="match status" value="1"/>
</dbReference>
<dbReference type="Gene3D" id="3.90.180.10">
    <property type="entry name" value="Medium-chain alcohol dehydrogenases, catalytic domain"/>
    <property type="match status" value="1"/>
</dbReference>
<evidence type="ECO:0000313" key="8">
    <source>
        <dbReference type="EMBL" id="SFU08894.1"/>
    </source>
</evidence>
<evidence type="ECO:0000259" key="7">
    <source>
        <dbReference type="SMART" id="SM00829"/>
    </source>
</evidence>
<dbReference type="GO" id="GO:0008270">
    <property type="term" value="F:zinc ion binding"/>
    <property type="evidence" value="ECO:0007669"/>
    <property type="project" value="InterPro"/>
</dbReference>
<keyword evidence="4" id="KW-0560">Oxidoreductase</keyword>
<accession>A0A1I7DBA4</accession>
<dbReference type="Proteomes" id="UP000198844">
    <property type="component" value="Unassembled WGS sequence"/>
</dbReference>
<name>A0A1I7DBA4_9BURK</name>
<dbReference type="PANTHER" id="PTHR43880">
    <property type="entry name" value="ALCOHOL DEHYDROGENASE"/>
    <property type="match status" value="1"/>
</dbReference>
<reference evidence="8 9" key="1">
    <citation type="submission" date="2016-10" db="EMBL/GenBank/DDBJ databases">
        <authorList>
            <person name="de Groot N.N."/>
        </authorList>
    </citation>
    <scope>NUCLEOTIDE SEQUENCE [LARGE SCALE GENOMIC DNA]</scope>
    <source>
        <strain evidence="8 9">LMG 27731</strain>
    </source>
</reference>
<evidence type="ECO:0000256" key="1">
    <source>
        <dbReference type="ARBA" id="ARBA00001947"/>
    </source>
</evidence>
<feature type="domain" description="Enoyl reductase (ER)" evidence="7">
    <location>
        <begin position="50"/>
        <end position="403"/>
    </location>
</feature>
<proteinExistence type="inferred from homology"/>
<dbReference type="InterPro" id="IPR002328">
    <property type="entry name" value="ADH_Zn_CS"/>
</dbReference>
<comment type="similarity">
    <text evidence="6">Belongs to the zinc-containing alcohol dehydrogenase family.</text>
</comment>
<keyword evidence="3 6" id="KW-0862">Zinc</keyword>
<organism evidence="8 9">
    <name type="scientific">Paraburkholderia aspalathi</name>
    <dbReference type="NCBI Taxonomy" id="1324617"/>
    <lineage>
        <taxon>Bacteria</taxon>
        <taxon>Pseudomonadati</taxon>
        <taxon>Pseudomonadota</taxon>
        <taxon>Betaproteobacteria</taxon>
        <taxon>Burkholderiales</taxon>
        <taxon>Burkholderiaceae</taxon>
        <taxon>Paraburkholderia</taxon>
    </lineage>
</organism>
<evidence type="ECO:0000256" key="6">
    <source>
        <dbReference type="RuleBase" id="RU361277"/>
    </source>
</evidence>
<evidence type="ECO:0000256" key="4">
    <source>
        <dbReference type="ARBA" id="ARBA00023002"/>
    </source>
</evidence>
<evidence type="ECO:0000313" key="9">
    <source>
        <dbReference type="Proteomes" id="UP000198844"/>
    </source>
</evidence>
<dbReference type="Pfam" id="PF00107">
    <property type="entry name" value="ADH_zinc_N"/>
    <property type="match status" value="1"/>
</dbReference>
<dbReference type="InterPro" id="IPR011032">
    <property type="entry name" value="GroES-like_sf"/>
</dbReference>
<dbReference type="FunFam" id="3.40.50.720:FF:000003">
    <property type="entry name" value="S-(hydroxymethyl)glutathione dehydrogenase"/>
    <property type="match status" value="1"/>
</dbReference>
<keyword evidence="2 6" id="KW-0479">Metal-binding</keyword>
<dbReference type="SUPFAM" id="SSF50129">
    <property type="entry name" value="GroES-like"/>
    <property type="match status" value="1"/>
</dbReference>
<dbReference type="GO" id="GO:0051903">
    <property type="term" value="F:S-(hydroxymethyl)glutathione dehydrogenase [NAD(P)+] activity"/>
    <property type="evidence" value="ECO:0007669"/>
    <property type="project" value="TreeGrafter"/>
</dbReference>